<dbReference type="OrthoDB" id="566138at2759"/>
<dbReference type="AlphaFoldDB" id="A0A9P4LJ70"/>
<dbReference type="PANTHER" id="PTHR42678:SF34">
    <property type="entry name" value="OS04G0183300 PROTEIN"/>
    <property type="match status" value="1"/>
</dbReference>
<organism evidence="2 3">
    <name type="scientific">Setomelanomma holmii</name>
    <dbReference type="NCBI Taxonomy" id="210430"/>
    <lineage>
        <taxon>Eukaryota</taxon>
        <taxon>Fungi</taxon>
        <taxon>Dikarya</taxon>
        <taxon>Ascomycota</taxon>
        <taxon>Pezizomycotina</taxon>
        <taxon>Dothideomycetes</taxon>
        <taxon>Pleosporomycetidae</taxon>
        <taxon>Pleosporales</taxon>
        <taxon>Pleosporineae</taxon>
        <taxon>Phaeosphaeriaceae</taxon>
        <taxon>Setomelanomma</taxon>
    </lineage>
</organism>
<dbReference type="InterPro" id="IPR036928">
    <property type="entry name" value="AS_sf"/>
</dbReference>
<reference evidence="2" key="1">
    <citation type="journal article" date="2020" name="Stud. Mycol.">
        <title>101 Dothideomycetes genomes: a test case for predicting lifestyles and emergence of pathogens.</title>
        <authorList>
            <person name="Haridas S."/>
            <person name="Albert R."/>
            <person name="Binder M."/>
            <person name="Bloem J."/>
            <person name="Labutti K."/>
            <person name="Salamov A."/>
            <person name="Andreopoulos B."/>
            <person name="Baker S."/>
            <person name="Barry K."/>
            <person name="Bills G."/>
            <person name="Bluhm B."/>
            <person name="Cannon C."/>
            <person name="Castanera R."/>
            <person name="Culley D."/>
            <person name="Daum C."/>
            <person name="Ezra D."/>
            <person name="Gonzalez J."/>
            <person name="Henrissat B."/>
            <person name="Kuo A."/>
            <person name="Liang C."/>
            <person name="Lipzen A."/>
            <person name="Lutzoni F."/>
            <person name="Magnuson J."/>
            <person name="Mondo S."/>
            <person name="Nolan M."/>
            <person name="Ohm R."/>
            <person name="Pangilinan J."/>
            <person name="Park H.-J."/>
            <person name="Ramirez L."/>
            <person name="Alfaro M."/>
            <person name="Sun H."/>
            <person name="Tritt A."/>
            <person name="Yoshinaga Y."/>
            <person name="Zwiers L.-H."/>
            <person name="Turgeon B."/>
            <person name="Goodwin S."/>
            <person name="Spatafora J."/>
            <person name="Crous P."/>
            <person name="Grigoriev I."/>
        </authorList>
    </citation>
    <scope>NUCLEOTIDE SEQUENCE</scope>
    <source>
        <strain evidence="2">CBS 110217</strain>
    </source>
</reference>
<dbReference type="Gene3D" id="3.90.1300.10">
    <property type="entry name" value="Amidase signature (AS) domain"/>
    <property type="match status" value="2"/>
</dbReference>
<dbReference type="PANTHER" id="PTHR42678">
    <property type="entry name" value="AMIDASE"/>
    <property type="match status" value="1"/>
</dbReference>
<name>A0A9P4LJ70_9PLEO</name>
<evidence type="ECO:0000313" key="2">
    <source>
        <dbReference type="EMBL" id="KAF2026282.1"/>
    </source>
</evidence>
<sequence length="294" mass="31240">MAAWSGFRSTSECSGWSPRGGQLKGIFYPGMKVSGSSGGCAVAVALGLCAAGIGTETCWSVVLPAERSGIVGFKPTRGLIPSEGIAHASLRLDTVGVLARTVRERQIILDTGMKVAINTYLASLATNPNTINDVQDLIDFTKACAEEKYPARNVVGFERAAATSPDKPLYLKMMAREEHFTTGPGSIAAAFKKHKCSVMLVPALSPTLQPLAAKAGSPVLSIPMGVYPAGTEVTKDAGNGLVKGLGLDRSHTARCSIPLHMSDIKQWLQNVQQRFVFGDCQASRFSQWPDGQRT</sequence>
<protein>
    <submittedName>
        <fullName evidence="2">Amidase signature enzyme</fullName>
    </submittedName>
</protein>
<gene>
    <name evidence="2" type="ORF">EK21DRAFT_74537</name>
</gene>
<dbReference type="Proteomes" id="UP000799777">
    <property type="component" value="Unassembled WGS sequence"/>
</dbReference>
<dbReference type="EMBL" id="ML978246">
    <property type="protein sequence ID" value="KAF2026282.1"/>
    <property type="molecule type" value="Genomic_DNA"/>
</dbReference>
<dbReference type="SUPFAM" id="SSF75304">
    <property type="entry name" value="Amidase signature (AS) enzymes"/>
    <property type="match status" value="1"/>
</dbReference>
<dbReference type="Pfam" id="PF01425">
    <property type="entry name" value="Amidase"/>
    <property type="match status" value="1"/>
</dbReference>
<feature type="domain" description="Amidase" evidence="1">
    <location>
        <begin position="33"/>
        <end position="112"/>
    </location>
</feature>
<comment type="caution">
    <text evidence="2">The sequence shown here is derived from an EMBL/GenBank/DDBJ whole genome shotgun (WGS) entry which is preliminary data.</text>
</comment>
<keyword evidence="3" id="KW-1185">Reference proteome</keyword>
<evidence type="ECO:0000259" key="1">
    <source>
        <dbReference type="Pfam" id="PF01425"/>
    </source>
</evidence>
<dbReference type="InterPro" id="IPR023631">
    <property type="entry name" value="Amidase_dom"/>
</dbReference>
<evidence type="ECO:0000313" key="3">
    <source>
        <dbReference type="Proteomes" id="UP000799777"/>
    </source>
</evidence>
<accession>A0A9P4LJ70</accession>
<proteinExistence type="predicted"/>